<dbReference type="Pfam" id="PF00535">
    <property type="entry name" value="Glycos_transf_2"/>
    <property type="match status" value="1"/>
</dbReference>
<reference evidence="3" key="1">
    <citation type="submission" date="2016-10" db="EMBL/GenBank/DDBJ databases">
        <authorList>
            <person name="Varghese N."/>
            <person name="Submissions S."/>
        </authorList>
    </citation>
    <scope>NUCLEOTIDE SEQUENCE [LARGE SCALE GENOMIC DNA]</scope>
    <source>
        <strain evidence="3">DSM 15282</strain>
    </source>
</reference>
<dbReference type="CDD" id="cd00761">
    <property type="entry name" value="Glyco_tranf_GTA_type"/>
    <property type="match status" value="1"/>
</dbReference>
<dbReference type="AlphaFoldDB" id="A0A1I5HHV0"/>
<evidence type="ECO:0000313" key="3">
    <source>
        <dbReference type="Proteomes" id="UP000199564"/>
    </source>
</evidence>
<dbReference type="RefSeq" id="WP_091654438.1">
    <property type="nucleotide sequence ID" value="NZ_FOVW01000007.1"/>
</dbReference>
<gene>
    <name evidence="2" type="ORF">SAMN04488519_10753</name>
</gene>
<dbReference type="GO" id="GO:0016758">
    <property type="term" value="F:hexosyltransferase activity"/>
    <property type="evidence" value="ECO:0007669"/>
    <property type="project" value="UniProtKB-ARBA"/>
</dbReference>
<evidence type="ECO:0000313" key="2">
    <source>
        <dbReference type="EMBL" id="SFO47807.1"/>
    </source>
</evidence>
<name>A0A1I5HHV0_9BACT</name>
<feature type="domain" description="Glycosyltransferase 2-like" evidence="1">
    <location>
        <begin position="6"/>
        <end position="123"/>
    </location>
</feature>
<dbReference type="PANTHER" id="PTHR22916">
    <property type="entry name" value="GLYCOSYLTRANSFERASE"/>
    <property type="match status" value="1"/>
</dbReference>
<organism evidence="2 3">
    <name type="scientific">Algoriphagus ornithinivorans</name>
    <dbReference type="NCBI Taxonomy" id="226506"/>
    <lineage>
        <taxon>Bacteria</taxon>
        <taxon>Pseudomonadati</taxon>
        <taxon>Bacteroidota</taxon>
        <taxon>Cytophagia</taxon>
        <taxon>Cytophagales</taxon>
        <taxon>Cyclobacteriaceae</taxon>
        <taxon>Algoriphagus</taxon>
    </lineage>
</organism>
<accession>A0A1I5HHV0</accession>
<sequence length="317" mass="36290">MNPLVSIIIPVYNKAAFVTETLDSALRQNYTNIELILVNDGSTDGSKVILEAYQSKFPDKIILIDQPNGGVSKATNIGVQASKGEYIQFLDADDILSKDKIFRQIKLLENQDFKVMASCAWVNFKEVITEFSSLPYNVFQSFDSGLDLQLSFWNNQEMMAISSYLTHRKLIEKAGPWDDSLTINQDGEFFMRVLLQASKVLFEPNELVYYRQPGISHVSQQKSEKAFTSLLDSYQAYEWNVLAIEDSFRVRKALKKVYQKFIYDVFPKYPHLIEKAESLMDNLGLKEPTYIGGPKFQQLSKLIGFKNALRLKRILNS</sequence>
<dbReference type="Gene3D" id="3.90.550.10">
    <property type="entry name" value="Spore Coat Polysaccharide Biosynthesis Protein SpsA, Chain A"/>
    <property type="match status" value="1"/>
</dbReference>
<evidence type="ECO:0000259" key="1">
    <source>
        <dbReference type="Pfam" id="PF00535"/>
    </source>
</evidence>
<dbReference type="EMBL" id="FOVW01000007">
    <property type="protein sequence ID" value="SFO47807.1"/>
    <property type="molecule type" value="Genomic_DNA"/>
</dbReference>
<dbReference type="InterPro" id="IPR001173">
    <property type="entry name" value="Glyco_trans_2-like"/>
</dbReference>
<dbReference type="STRING" id="226506.SAMN04488519_10753"/>
<dbReference type="InterPro" id="IPR029044">
    <property type="entry name" value="Nucleotide-diphossugar_trans"/>
</dbReference>
<dbReference type="PANTHER" id="PTHR22916:SF3">
    <property type="entry name" value="UDP-GLCNAC:BETAGAL BETA-1,3-N-ACETYLGLUCOSAMINYLTRANSFERASE-LIKE PROTEIN 1"/>
    <property type="match status" value="1"/>
</dbReference>
<proteinExistence type="predicted"/>
<keyword evidence="3" id="KW-1185">Reference proteome</keyword>
<protein>
    <submittedName>
        <fullName evidence="2">Glycosyl transferase family 2</fullName>
    </submittedName>
</protein>
<dbReference type="SUPFAM" id="SSF53448">
    <property type="entry name" value="Nucleotide-diphospho-sugar transferases"/>
    <property type="match status" value="1"/>
</dbReference>
<dbReference type="Proteomes" id="UP000199564">
    <property type="component" value="Unassembled WGS sequence"/>
</dbReference>
<keyword evidence="2" id="KW-0808">Transferase</keyword>